<evidence type="ECO:0000313" key="1">
    <source>
        <dbReference type="EMBL" id="GAA4424586.1"/>
    </source>
</evidence>
<protein>
    <submittedName>
        <fullName evidence="1">Uncharacterized protein</fullName>
    </submittedName>
</protein>
<dbReference type="EMBL" id="BAABHC010000002">
    <property type="protein sequence ID" value="GAA4424586.1"/>
    <property type="molecule type" value="Genomic_DNA"/>
</dbReference>
<dbReference type="Proteomes" id="UP001500552">
    <property type="component" value="Unassembled WGS sequence"/>
</dbReference>
<dbReference type="RefSeq" id="WP_345156530.1">
    <property type="nucleotide sequence ID" value="NZ_BAABHC010000002.1"/>
</dbReference>
<sequence>MEEAQHSRDKAAIQHLYNNILPSLANRMHGNLTEITPLFHDFLLERVVDVWTKSADAGDDTPISIENGNVQQMGLKLRLEGFQGAGAPPFDVTKDLVFLLGHSTYEVGPDKNSVWVEKLYYEKWAETETAEIAQRWCDDLIEDITQRLESLT</sequence>
<gene>
    <name evidence="1" type="ORF">GCM10023188_04580</name>
</gene>
<proteinExistence type="predicted"/>
<organism evidence="1 2">
    <name type="scientific">Pontibacter saemangeumensis</name>
    <dbReference type="NCBI Taxonomy" id="1084525"/>
    <lineage>
        <taxon>Bacteria</taxon>
        <taxon>Pseudomonadati</taxon>
        <taxon>Bacteroidota</taxon>
        <taxon>Cytophagia</taxon>
        <taxon>Cytophagales</taxon>
        <taxon>Hymenobacteraceae</taxon>
        <taxon>Pontibacter</taxon>
    </lineage>
</organism>
<reference evidence="2" key="1">
    <citation type="journal article" date="2019" name="Int. J. Syst. Evol. Microbiol.">
        <title>The Global Catalogue of Microorganisms (GCM) 10K type strain sequencing project: providing services to taxonomists for standard genome sequencing and annotation.</title>
        <authorList>
            <consortium name="The Broad Institute Genomics Platform"/>
            <consortium name="The Broad Institute Genome Sequencing Center for Infectious Disease"/>
            <person name="Wu L."/>
            <person name="Ma J."/>
        </authorList>
    </citation>
    <scope>NUCLEOTIDE SEQUENCE [LARGE SCALE GENOMIC DNA]</scope>
    <source>
        <strain evidence="2">JCM 17926</strain>
    </source>
</reference>
<comment type="caution">
    <text evidence="1">The sequence shown here is derived from an EMBL/GenBank/DDBJ whole genome shotgun (WGS) entry which is preliminary data.</text>
</comment>
<keyword evidence="2" id="KW-1185">Reference proteome</keyword>
<name>A0ABP8L8K1_9BACT</name>
<accession>A0ABP8L8K1</accession>
<evidence type="ECO:0000313" key="2">
    <source>
        <dbReference type="Proteomes" id="UP001500552"/>
    </source>
</evidence>